<dbReference type="InterPro" id="IPR022293">
    <property type="entry name" value="Integrating-conj_element"/>
</dbReference>
<evidence type="ECO:0000313" key="2">
    <source>
        <dbReference type="EMBL" id="AXA67857.1"/>
    </source>
</evidence>
<dbReference type="RefSeq" id="WP_208691929.1">
    <property type="nucleotide sequence ID" value="NZ_CP022198.1"/>
</dbReference>
<evidence type="ECO:0000313" key="3">
    <source>
        <dbReference type="Proteomes" id="UP000250579"/>
    </source>
</evidence>
<feature type="signal peptide" evidence="1">
    <location>
        <begin position="1"/>
        <end position="25"/>
    </location>
</feature>
<gene>
    <name evidence="2" type="ORF">CE139_19325</name>
</gene>
<protein>
    <submittedName>
        <fullName evidence="2">Integrating conjugative element protein</fullName>
    </submittedName>
</protein>
<dbReference type="NCBIfam" id="TIGR03759">
    <property type="entry name" value="conj_TIGR03759"/>
    <property type="match status" value="1"/>
</dbReference>
<keyword evidence="1" id="KW-0732">Signal</keyword>
<organism evidence="2 3">
    <name type="scientific">Pseudomonas oryzihabitans</name>
    <dbReference type="NCBI Taxonomy" id="47885"/>
    <lineage>
        <taxon>Bacteria</taxon>
        <taxon>Pseudomonadati</taxon>
        <taxon>Pseudomonadota</taxon>
        <taxon>Gammaproteobacteria</taxon>
        <taxon>Pseudomonadales</taxon>
        <taxon>Pseudomonadaceae</taxon>
        <taxon>Pseudomonas</taxon>
    </lineage>
</organism>
<evidence type="ECO:0000256" key="1">
    <source>
        <dbReference type="SAM" id="SignalP"/>
    </source>
</evidence>
<dbReference type="AlphaFoldDB" id="A0A2Z5AB99"/>
<name>A0A2Z5AB99_9PSED</name>
<reference evidence="2 3" key="1">
    <citation type="submission" date="2017-06" db="EMBL/GenBank/DDBJ databases">
        <title>Evolution towards high GC content and high-temperature stress adaptation in endophytic Pseudomonas oryzihabitans impacted its plant-growth promoting traits.</title>
        <authorList>
            <person name="Nascimento F.X."/>
        </authorList>
    </citation>
    <scope>NUCLEOTIDE SEQUENCE [LARGE SCALE GENOMIC DNA]</scope>
    <source>
        <strain evidence="2 3">MS8</strain>
    </source>
</reference>
<dbReference type="EMBL" id="CP022198">
    <property type="protein sequence ID" value="AXA67857.1"/>
    <property type="molecule type" value="Genomic_DNA"/>
</dbReference>
<accession>A0A2Z5AB99</accession>
<proteinExistence type="predicted"/>
<dbReference type="Proteomes" id="UP000250579">
    <property type="component" value="Chromosome"/>
</dbReference>
<sequence>MRPQSPLFPASLAIALILLSPSAPALTADLVAPQVFSGETVSAERQSAVQRNDSAIAQEWGLSSQEFQRYRTLMQGSRGVYSPGLDPLTALGVEAQSDAERRRYAELQVRAEAQRVQKELAYDQAYRDAWNRLYPNLQPVQAGGQTAPQASPAVRGNGRLAVFVTDRCAACTERVQALQSAGQAFDLYLIGSQNDDARIRRWAVLAGIDPAKVRTRQITLNHDAGRWVQLGLGGELPAAVREVNGQWLRQ</sequence>
<feature type="chain" id="PRO_5016303598" evidence="1">
    <location>
        <begin position="26"/>
        <end position="250"/>
    </location>
</feature>